<evidence type="ECO:0000313" key="4">
    <source>
        <dbReference type="Proteomes" id="UP000325780"/>
    </source>
</evidence>
<keyword evidence="1" id="KW-0732">Signal</keyword>
<keyword evidence="4" id="KW-1185">Reference proteome</keyword>
<dbReference type="InterPro" id="IPR003609">
    <property type="entry name" value="Pan_app"/>
</dbReference>
<evidence type="ECO:0000313" key="3">
    <source>
        <dbReference type="EMBL" id="KAE8149062.1"/>
    </source>
</evidence>
<dbReference type="AlphaFoldDB" id="A0A5N6TRT3"/>
<organism evidence="3 4">
    <name type="scientific">Aspergillus avenaceus</name>
    <dbReference type="NCBI Taxonomy" id="36643"/>
    <lineage>
        <taxon>Eukaryota</taxon>
        <taxon>Fungi</taxon>
        <taxon>Dikarya</taxon>
        <taxon>Ascomycota</taxon>
        <taxon>Pezizomycotina</taxon>
        <taxon>Eurotiomycetes</taxon>
        <taxon>Eurotiomycetidae</taxon>
        <taxon>Eurotiales</taxon>
        <taxon>Aspergillaceae</taxon>
        <taxon>Aspergillus</taxon>
        <taxon>Aspergillus subgen. Circumdati</taxon>
    </lineage>
</organism>
<gene>
    <name evidence="3" type="ORF">BDV25DRAFT_141170</name>
</gene>
<feature type="domain" description="Apple" evidence="2">
    <location>
        <begin position="187"/>
        <end position="272"/>
    </location>
</feature>
<proteinExistence type="predicted"/>
<dbReference type="Pfam" id="PF00024">
    <property type="entry name" value="PAN_1"/>
    <property type="match status" value="1"/>
</dbReference>
<feature type="chain" id="PRO_5024826744" description="Apple domain-containing protein" evidence="1">
    <location>
        <begin position="16"/>
        <end position="273"/>
    </location>
</feature>
<evidence type="ECO:0000259" key="2">
    <source>
        <dbReference type="PROSITE" id="PS50948"/>
    </source>
</evidence>
<protein>
    <recommendedName>
        <fullName evidence="2">Apple domain-containing protein</fullName>
    </recommendedName>
</protein>
<sequence length="273" mass="29405">MKSFATLVFLPLVYATGTGQVPLSGELSFGEREYQKVCPDGKGTGEEAATGSTVTYHCDTFPSAVDPPAVAGIRSIEDCGRVCEGTPDCGGSLWVKSDGTCWISRQQFRGGSISPGYVFMTARQQSKELEECKAEHTQCGKDLEACDSKGKECEKNLTSCKTDLVDCGKAASTYKTCAAKENGPSECASLGQVATYKNKRFRMYCGQALVPVSYAWPTLSFQECMDRCAGEDKCKAIRYIPSTKKCDLSTHDLNVVPSAPLSGDKLSAEKLHS</sequence>
<dbReference type="Proteomes" id="UP000325780">
    <property type="component" value="Unassembled WGS sequence"/>
</dbReference>
<feature type="signal peptide" evidence="1">
    <location>
        <begin position="1"/>
        <end position="15"/>
    </location>
</feature>
<accession>A0A5N6TRT3</accession>
<name>A0A5N6TRT3_ASPAV</name>
<evidence type="ECO:0000256" key="1">
    <source>
        <dbReference type="SAM" id="SignalP"/>
    </source>
</evidence>
<dbReference type="EMBL" id="ML742136">
    <property type="protein sequence ID" value="KAE8149062.1"/>
    <property type="molecule type" value="Genomic_DNA"/>
</dbReference>
<dbReference type="PROSITE" id="PS50948">
    <property type="entry name" value="PAN"/>
    <property type="match status" value="1"/>
</dbReference>
<dbReference type="SUPFAM" id="SSF57414">
    <property type="entry name" value="Hairpin loop containing domain-like"/>
    <property type="match status" value="1"/>
</dbReference>
<reference evidence="3 4" key="1">
    <citation type="submission" date="2019-04" db="EMBL/GenBank/DDBJ databases">
        <title>Friends and foes A comparative genomics study of 23 Aspergillus species from section Flavi.</title>
        <authorList>
            <consortium name="DOE Joint Genome Institute"/>
            <person name="Kjaerbolling I."/>
            <person name="Vesth T."/>
            <person name="Frisvad J.C."/>
            <person name="Nybo J.L."/>
            <person name="Theobald S."/>
            <person name="Kildgaard S."/>
            <person name="Isbrandt T."/>
            <person name="Kuo A."/>
            <person name="Sato A."/>
            <person name="Lyhne E.K."/>
            <person name="Kogle M.E."/>
            <person name="Wiebenga A."/>
            <person name="Kun R.S."/>
            <person name="Lubbers R.J."/>
            <person name="Makela M.R."/>
            <person name="Barry K."/>
            <person name="Chovatia M."/>
            <person name="Clum A."/>
            <person name="Daum C."/>
            <person name="Haridas S."/>
            <person name="He G."/>
            <person name="LaButti K."/>
            <person name="Lipzen A."/>
            <person name="Mondo S."/>
            <person name="Riley R."/>
            <person name="Salamov A."/>
            <person name="Simmons B.A."/>
            <person name="Magnuson J.K."/>
            <person name="Henrissat B."/>
            <person name="Mortensen U.H."/>
            <person name="Larsen T.O."/>
            <person name="Devries R.P."/>
            <person name="Grigoriev I.V."/>
            <person name="Machida M."/>
            <person name="Baker S.E."/>
            <person name="Andersen M.R."/>
        </authorList>
    </citation>
    <scope>NUCLEOTIDE SEQUENCE [LARGE SCALE GENOMIC DNA]</scope>
    <source>
        <strain evidence="3 4">IBT 18842</strain>
    </source>
</reference>